<evidence type="ECO:0000313" key="4">
    <source>
        <dbReference type="Proteomes" id="UP000176186"/>
    </source>
</evidence>
<organism evidence="3 4">
    <name type="scientific">Candidatus Gottesmanbacteria bacterium RIFOXYB1_FULL_47_11</name>
    <dbReference type="NCBI Taxonomy" id="1798401"/>
    <lineage>
        <taxon>Bacteria</taxon>
        <taxon>Candidatus Gottesmaniibacteriota</taxon>
    </lineage>
</organism>
<dbReference type="PROSITE" id="PS50975">
    <property type="entry name" value="ATP_GRASP"/>
    <property type="match status" value="1"/>
</dbReference>
<dbReference type="SUPFAM" id="SSF56059">
    <property type="entry name" value="Glutathione synthetase ATP-binding domain-like"/>
    <property type="match status" value="1"/>
</dbReference>
<reference evidence="3 4" key="1">
    <citation type="journal article" date="2016" name="Nat. Commun.">
        <title>Thousands of microbial genomes shed light on interconnected biogeochemical processes in an aquifer system.</title>
        <authorList>
            <person name="Anantharaman K."/>
            <person name="Brown C.T."/>
            <person name="Hug L.A."/>
            <person name="Sharon I."/>
            <person name="Castelle C.J."/>
            <person name="Probst A.J."/>
            <person name="Thomas B.C."/>
            <person name="Singh A."/>
            <person name="Wilkins M.J."/>
            <person name="Karaoz U."/>
            <person name="Brodie E.L."/>
            <person name="Williams K.H."/>
            <person name="Hubbard S.S."/>
            <person name="Banfield J.F."/>
        </authorList>
    </citation>
    <scope>NUCLEOTIDE SEQUENCE [LARGE SCALE GENOMIC DNA]</scope>
</reference>
<evidence type="ECO:0000259" key="2">
    <source>
        <dbReference type="PROSITE" id="PS50975"/>
    </source>
</evidence>
<name>A0A1F6BDU7_9BACT</name>
<dbReference type="STRING" id="1798401.A2363_02005"/>
<proteinExistence type="predicted"/>
<accession>A0A1F6BDU7</accession>
<keyword evidence="1" id="KW-0547">Nucleotide-binding</keyword>
<evidence type="ECO:0000313" key="3">
    <source>
        <dbReference type="EMBL" id="OGG34973.1"/>
    </source>
</evidence>
<dbReference type="InterPro" id="IPR040754">
    <property type="entry name" value="PreAtp-grasp"/>
</dbReference>
<keyword evidence="1" id="KW-0067">ATP-binding</keyword>
<dbReference type="EMBL" id="MFKE01000019">
    <property type="protein sequence ID" value="OGG34973.1"/>
    <property type="molecule type" value="Genomic_DNA"/>
</dbReference>
<dbReference type="GO" id="GO:0046872">
    <property type="term" value="F:metal ion binding"/>
    <property type="evidence" value="ECO:0007669"/>
    <property type="project" value="InterPro"/>
</dbReference>
<feature type="domain" description="ATP-grasp" evidence="2">
    <location>
        <begin position="179"/>
        <end position="392"/>
    </location>
</feature>
<evidence type="ECO:0000256" key="1">
    <source>
        <dbReference type="PROSITE-ProRule" id="PRU00409"/>
    </source>
</evidence>
<gene>
    <name evidence="3" type="ORF">A2363_02005</name>
</gene>
<comment type="caution">
    <text evidence="3">The sequence shown here is derived from an EMBL/GenBank/DDBJ whole genome shotgun (WGS) entry which is preliminary data.</text>
</comment>
<sequence>MDTEEPPLSLPKLPETTVYIFNLSEDVWPFISAMSDAKAKLFEIKENADLCERDLFSCADEDNILYIFPQQIDESFLRYYTELFGKRNIRILVPQKHSGVICEDILDDDDIMRELVNAANGSKRLVLTSYTTSQQFINLVEELRGKGLQISTPDAPEEEDSWTVNFYGSKSGIRQLAALSRMEEPDLIMPQGLICTGIVDAAKIAATKYVKEHGVVIKTNKGHSGAGVLLFDEGDLPNEYPVCEQAILDVLKKDAYWNMFPIIIESFVSVNPAVAGGFPNVEFQILKNGRVEYLYYGGMRVTQGVFKGMEIGNDVVSDQLLARMTDTGFYIGEKYRAAGYRGYFDVDFIAAKNGQLYVTESNARRTGGTHVYVTAKKLFGEDFLYHTYILFNNLFEVPKKNIKSFECLQEILTPILFNKDSGEGLIVTCESALATNRFGYIIFGATRRRAFEIEAKMEQLLRA</sequence>
<dbReference type="InterPro" id="IPR011761">
    <property type="entry name" value="ATP-grasp"/>
</dbReference>
<dbReference type="GO" id="GO:0005524">
    <property type="term" value="F:ATP binding"/>
    <property type="evidence" value="ECO:0007669"/>
    <property type="project" value="UniProtKB-UniRule"/>
</dbReference>
<protein>
    <recommendedName>
        <fullName evidence="2">ATP-grasp domain-containing protein</fullName>
    </recommendedName>
</protein>
<dbReference type="Pfam" id="PF18604">
    <property type="entry name" value="PreAtp-grasp"/>
    <property type="match status" value="1"/>
</dbReference>
<dbReference type="AlphaFoldDB" id="A0A1F6BDU7"/>
<dbReference type="Gene3D" id="3.30.470.20">
    <property type="entry name" value="ATP-grasp fold, B domain"/>
    <property type="match status" value="1"/>
</dbReference>
<dbReference type="Proteomes" id="UP000176186">
    <property type="component" value="Unassembled WGS sequence"/>
</dbReference>